<organism evidence="2 3">
    <name type="scientific">Silvimonas terrae</name>
    <dbReference type="NCBI Taxonomy" id="300266"/>
    <lineage>
        <taxon>Bacteria</taxon>
        <taxon>Pseudomonadati</taxon>
        <taxon>Pseudomonadota</taxon>
        <taxon>Betaproteobacteria</taxon>
        <taxon>Neisseriales</taxon>
        <taxon>Chitinibacteraceae</taxon>
        <taxon>Silvimonas</taxon>
    </lineage>
</organism>
<evidence type="ECO:0000313" key="3">
    <source>
        <dbReference type="Proteomes" id="UP000543030"/>
    </source>
</evidence>
<sequence length="35" mass="4059">MDSYWLLWGVLVFGFDVGILAAYYVIRELKGVRHA</sequence>
<feature type="transmembrane region" description="Helical" evidence="1">
    <location>
        <begin position="6"/>
        <end position="26"/>
    </location>
</feature>
<keyword evidence="3" id="KW-1185">Reference proteome</keyword>
<dbReference type="AlphaFoldDB" id="A0A840REI9"/>
<keyword evidence="1" id="KW-0472">Membrane</keyword>
<comment type="caution">
    <text evidence="2">The sequence shown here is derived from an EMBL/GenBank/DDBJ whole genome shotgun (WGS) entry which is preliminary data.</text>
</comment>
<gene>
    <name evidence="2" type="ORF">HNQ50_001444</name>
</gene>
<protein>
    <submittedName>
        <fullName evidence="2">Uncharacterized protein</fullName>
    </submittedName>
</protein>
<dbReference type="EMBL" id="JACHHN010000002">
    <property type="protein sequence ID" value="MBB5190722.1"/>
    <property type="molecule type" value="Genomic_DNA"/>
</dbReference>
<keyword evidence="1" id="KW-0812">Transmembrane</keyword>
<dbReference type="Proteomes" id="UP000543030">
    <property type="component" value="Unassembled WGS sequence"/>
</dbReference>
<reference evidence="2 3" key="1">
    <citation type="submission" date="2020-08" db="EMBL/GenBank/DDBJ databases">
        <title>Genomic Encyclopedia of Type Strains, Phase IV (KMG-IV): sequencing the most valuable type-strain genomes for metagenomic binning, comparative biology and taxonomic classification.</title>
        <authorList>
            <person name="Goeker M."/>
        </authorList>
    </citation>
    <scope>NUCLEOTIDE SEQUENCE [LARGE SCALE GENOMIC DNA]</scope>
    <source>
        <strain evidence="2 3">DSM 18233</strain>
    </source>
</reference>
<accession>A0A840REI9</accession>
<evidence type="ECO:0000313" key="2">
    <source>
        <dbReference type="EMBL" id="MBB5190722.1"/>
    </source>
</evidence>
<keyword evidence="1" id="KW-1133">Transmembrane helix</keyword>
<evidence type="ECO:0000256" key="1">
    <source>
        <dbReference type="SAM" id="Phobius"/>
    </source>
</evidence>
<proteinExistence type="predicted"/>
<name>A0A840REI9_9NEIS</name>